<feature type="compositionally biased region" description="Basic and acidic residues" evidence="1">
    <location>
        <begin position="71"/>
        <end position="89"/>
    </location>
</feature>
<evidence type="ECO:0000259" key="2">
    <source>
        <dbReference type="Pfam" id="PF05901"/>
    </source>
</evidence>
<protein>
    <submittedName>
        <fullName evidence="3">Beta-lactamase domain protein</fullName>
    </submittedName>
</protein>
<feature type="compositionally biased region" description="Acidic residues" evidence="1">
    <location>
        <begin position="61"/>
        <end position="70"/>
    </location>
</feature>
<gene>
    <name evidence="3" type="ORF">US50_C0017G0009</name>
</gene>
<proteinExistence type="predicted"/>
<name>A0A0G0GWG8_9BACT</name>
<evidence type="ECO:0000313" key="4">
    <source>
        <dbReference type="Proteomes" id="UP000033876"/>
    </source>
</evidence>
<comment type="caution">
    <text evidence="3">The sequence shown here is derived from an EMBL/GenBank/DDBJ whole genome shotgun (WGS) entry which is preliminary data.</text>
</comment>
<feature type="compositionally biased region" description="Basic and acidic residues" evidence="1">
    <location>
        <begin position="32"/>
        <end position="51"/>
    </location>
</feature>
<sequence>MKNGIITGALILAGIGGLALYNNNDNSNLPTRNDDPKTERSFSEYGDKDCGDFSSQKEAQEFFEEQGGPDEDFHNLDRDGDGKVCESLK</sequence>
<evidence type="ECO:0000313" key="3">
    <source>
        <dbReference type="EMBL" id="KKQ35348.1"/>
    </source>
</evidence>
<dbReference type="AlphaFoldDB" id="A0A0G0GWG8"/>
<dbReference type="EMBL" id="LBTF01000017">
    <property type="protein sequence ID" value="KKQ35348.1"/>
    <property type="molecule type" value="Genomic_DNA"/>
</dbReference>
<dbReference type="InterPro" id="IPR008613">
    <property type="entry name" value="Excalibur_Ca-bd_domain"/>
</dbReference>
<organism evidence="3 4">
    <name type="scientific">Candidatus Nomurabacteria bacterium GW2011_GWB1_37_5</name>
    <dbReference type="NCBI Taxonomy" id="1618742"/>
    <lineage>
        <taxon>Bacteria</taxon>
        <taxon>Candidatus Nomuraibacteriota</taxon>
    </lineage>
</organism>
<dbReference type="Proteomes" id="UP000033876">
    <property type="component" value="Unassembled WGS sequence"/>
</dbReference>
<accession>A0A0G0GWG8</accession>
<evidence type="ECO:0000256" key="1">
    <source>
        <dbReference type="SAM" id="MobiDB-lite"/>
    </source>
</evidence>
<feature type="domain" description="Excalibur calcium-binding" evidence="2">
    <location>
        <begin position="48"/>
        <end position="86"/>
    </location>
</feature>
<dbReference type="Pfam" id="PF05901">
    <property type="entry name" value="Excalibur"/>
    <property type="match status" value="1"/>
</dbReference>
<reference evidence="3 4" key="1">
    <citation type="journal article" date="2015" name="Nature">
        <title>rRNA introns, odd ribosomes, and small enigmatic genomes across a large radiation of phyla.</title>
        <authorList>
            <person name="Brown C.T."/>
            <person name="Hug L.A."/>
            <person name="Thomas B.C."/>
            <person name="Sharon I."/>
            <person name="Castelle C.J."/>
            <person name="Singh A."/>
            <person name="Wilkins M.J."/>
            <person name="Williams K.H."/>
            <person name="Banfield J.F."/>
        </authorList>
    </citation>
    <scope>NUCLEOTIDE SEQUENCE [LARGE SCALE GENOMIC DNA]</scope>
</reference>
<feature type="region of interest" description="Disordered" evidence="1">
    <location>
        <begin position="23"/>
        <end position="89"/>
    </location>
</feature>